<evidence type="ECO:0000313" key="1">
    <source>
        <dbReference type="EMBL" id="MBI2875611.1"/>
    </source>
</evidence>
<accession>A0A932CM57</accession>
<sequence length="30" mass="3329">HMVPRAGHFIQEDAPEEVVGIIKGFLARNP</sequence>
<comment type="caution">
    <text evidence="1">The sequence shown here is derived from an EMBL/GenBank/DDBJ whole genome shotgun (WGS) entry which is preliminary data.</text>
</comment>
<protein>
    <submittedName>
        <fullName evidence="1">Alpha/beta hydrolase</fullName>
    </submittedName>
</protein>
<dbReference type="GO" id="GO:0016787">
    <property type="term" value="F:hydrolase activity"/>
    <property type="evidence" value="ECO:0007669"/>
    <property type="project" value="UniProtKB-KW"/>
</dbReference>
<dbReference type="Gene3D" id="3.40.50.1820">
    <property type="entry name" value="alpha/beta hydrolase"/>
    <property type="match status" value="1"/>
</dbReference>
<proteinExistence type="predicted"/>
<dbReference type="AlphaFoldDB" id="A0A932CM57"/>
<organism evidence="1 2">
    <name type="scientific">Tectimicrobiota bacterium</name>
    <dbReference type="NCBI Taxonomy" id="2528274"/>
    <lineage>
        <taxon>Bacteria</taxon>
        <taxon>Pseudomonadati</taxon>
        <taxon>Nitrospinota/Tectimicrobiota group</taxon>
        <taxon>Candidatus Tectimicrobiota</taxon>
    </lineage>
</organism>
<dbReference type="InterPro" id="IPR029058">
    <property type="entry name" value="AB_hydrolase_fold"/>
</dbReference>
<keyword evidence="1" id="KW-0378">Hydrolase</keyword>
<dbReference type="SUPFAM" id="SSF53474">
    <property type="entry name" value="alpha/beta-Hydrolases"/>
    <property type="match status" value="1"/>
</dbReference>
<evidence type="ECO:0000313" key="2">
    <source>
        <dbReference type="Proteomes" id="UP000769766"/>
    </source>
</evidence>
<dbReference type="EMBL" id="JACPRF010000055">
    <property type="protein sequence ID" value="MBI2875611.1"/>
    <property type="molecule type" value="Genomic_DNA"/>
</dbReference>
<gene>
    <name evidence="1" type="ORF">HYY20_01875</name>
</gene>
<name>A0A932CM57_UNCTE</name>
<reference evidence="1" key="1">
    <citation type="submission" date="2020-07" db="EMBL/GenBank/DDBJ databases">
        <title>Huge and variable diversity of episymbiotic CPR bacteria and DPANN archaea in groundwater ecosystems.</title>
        <authorList>
            <person name="He C.Y."/>
            <person name="Keren R."/>
            <person name="Whittaker M."/>
            <person name="Farag I.F."/>
            <person name="Doudna J."/>
            <person name="Cate J.H.D."/>
            <person name="Banfield J.F."/>
        </authorList>
    </citation>
    <scope>NUCLEOTIDE SEQUENCE</scope>
    <source>
        <strain evidence="1">NC_groundwater_672_Ag_B-0.1um_62_36</strain>
    </source>
</reference>
<feature type="non-terminal residue" evidence="1">
    <location>
        <position position="1"/>
    </location>
</feature>
<dbReference type="Proteomes" id="UP000769766">
    <property type="component" value="Unassembled WGS sequence"/>
</dbReference>